<feature type="region of interest" description="Disordered" evidence="3">
    <location>
        <begin position="1"/>
        <end position="28"/>
    </location>
</feature>
<reference evidence="5" key="1">
    <citation type="journal article" date="2014" name="Int. J. Syst. Evol. Microbiol.">
        <title>Complete genome sequence of Corynebacterium casei LMG S-19264T (=DSM 44701T), isolated from a smear-ripened cheese.</title>
        <authorList>
            <consortium name="US DOE Joint Genome Institute (JGI-PGF)"/>
            <person name="Walter F."/>
            <person name="Albersmeier A."/>
            <person name="Kalinowski J."/>
            <person name="Ruckert C."/>
        </authorList>
    </citation>
    <scope>NUCLEOTIDE SEQUENCE</scope>
    <source>
        <strain evidence="5">CGMCC 1.15320</strain>
    </source>
</reference>
<evidence type="ECO:0000313" key="6">
    <source>
        <dbReference type="Proteomes" id="UP000636264"/>
    </source>
</evidence>
<gene>
    <name evidence="5" type="ORF">GCM10011385_22220</name>
</gene>
<dbReference type="GO" id="GO:0070402">
    <property type="term" value="F:NADPH binding"/>
    <property type="evidence" value="ECO:0007669"/>
    <property type="project" value="TreeGrafter"/>
</dbReference>
<evidence type="ECO:0000256" key="2">
    <source>
        <dbReference type="ARBA" id="ARBA00023002"/>
    </source>
</evidence>
<dbReference type="SMART" id="SM00829">
    <property type="entry name" value="PKS_ER"/>
    <property type="match status" value="1"/>
</dbReference>
<dbReference type="AlphaFoldDB" id="A0A916RSQ9"/>
<dbReference type="EMBL" id="BMIF01000006">
    <property type="protein sequence ID" value="GGA67881.1"/>
    <property type="molecule type" value="Genomic_DNA"/>
</dbReference>
<dbReference type="InterPro" id="IPR013149">
    <property type="entry name" value="ADH-like_C"/>
</dbReference>
<protein>
    <submittedName>
        <fullName evidence="5">Alcohol dehydrogenase</fullName>
    </submittedName>
</protein>
<evidence type="ECO:0000259" key="4">
    <source>
        <dbReference type="SMART" id="SM00829"/>
    </source>
</evidence>
<dbReference type="Pfam" id="PF08240">
    <property type="entry name" value="ADH_N"/>
    <property type="match status" value="1"/>
</dbReference>
<dbReference type="SUPFAM" id="SSF50129">
    <property type="entry name" value="GroES-like"/>
    <property type="match status" value="1"/>
</dbReference>
<name>A0A916RSQ9_9HYPH</name>
<dbReference type="InterPro" id="IPR011032">
    <property type="entry name" value="GroES-like_sf"/>
</dbReference>
<keyword evidence="2" id="KW-0560">Oxidoreductase</keyword>
<dbReference type="Proteomes" id="UP000636264">
    <property type="component" value="Unassembled WGS sequence"/>
</dbReference>
<dbReference type="Pfam" id="PF00107">
    <property type="entry name" value="ADH_zinc_N"/>
    <property type="match status" value="1"/>
</dbReference>
<evidence type="ECO:0000256" key="3">
    <source>
        <dbReference type="SAM" id="MobiDB-lite"/>
    </source>
</evidence>
<dbReference type="Gene3D" id="3.40.50.720">
    <property type="entry name" value="NAD(P)-binding Rossmann-like Domain"/>
    <property type="match status" value="1"/>
</dbReference>
<dbReference type="RefSeq" id="WP_188721130.1">
    <property type="nucleotide sequence ID" value="NZ_BMIF01000006.1"/>
</dbReference>
<comment type="caution">
    <text evidence="5">The sequence shown here is derived from an EMBL/GenBank/DDBJ whole genome shotgun (WGS) entry which is preliminary data.</text>
</comment>
<reference evidence="5" key="2">
    <citation type="submission" date="2020-09" db="EMBL/GenBank/DDBJ databases">
        <authorList>
            <person name="Sun Q."/>
            <person name="Zhou Y."/>
        </authorList>
    </citation>
    <scope>NUCLEOTIDE SEQUENCE</scope>
    <source>
        <strain evidence="5">CGMCC 1.15320</strain>
    </source>
</reference>
<keyword evidence="6" id="KW-1185">Reference proteome</keyword>
<dbReference type="InterPro" id="IPR036291">
    <property type="entry name" value="NAD(P)-bd_dom_sf"/>
</dbReference>
<feature type="compositionally biased region" description="Basic and acidic residues" evidence="3">
    <location>
        <begin position="8"/>
        <end position="25"/>
    </location>
</feature>
<dbReference type="InterPro" id="IPR020843">
    <property type="entry name" value="ER"/>
</dbReference>
<organism evidence="5 6">
    <name type="scientific">Nitratireductor aestuarii</name>
    <dbReference type="NCBI Taxonomy" id="1735103"/>
    <lineage>
        <taxon>Bacteria</taxon>
        <taxon>Pseudomonadati</taxon>
        <taxon>Pseudomonadota</taxon>
        <taxon>Alphaproteobacteria</taxon>
        <taxon>Hyphomicrobiales</taxon>
        <taxon>Phyllobacteriaceae</taxon>
        <taxon>Nitratireductor</taxon>
    </lineage>
</organism>
<sequence>MRSAVHAELGRPEDVLASQEMERPKPGPGQVLVRMVLAPIHNHDLMTIAGQYSFKPELPAVPGTEAVGIVEELGEGVTNFQVGQRIAGGARGTWAEYYLADAKRSVPVPDSVDDETACQLVSMPLSARMLLESLNLQEGEWVVQNAANGAVGKMLASYAAERGINVLGLVRRSQTVEELRAMGIDNVVATEEDGWQEKARAITGGAKVSRAIDSLAGDGPMQLLSVASNGAELISFGAMTQEPLKIPAGELLFRGITVKGFWAAQPPLKPERIGELLGELVQDAASGKLKLSIEAAYPIDQVADAARASGEPGRKGKIAIKGTATY</sequence>
<evidence type="ECO:0000313" key="5">
    <source>
        <dbReference type="EMBL" id="GGA67881.1"/>
    </source>
</evidence>
<accession>A0A916RSQ9</accession>
<dbReference type="SUPFAM" id="SSF51735">
    <property type="entry name" value="NAD(P)-binding Rossmann-fold domains"/>
    <property type="match status" value="1"/>
</dbReference>
<dbReference type="Gene3D" id="3.90.180.10">
    <property type="entry name" value="Medium-chain alcohol dehydrogenases, catalytic domain"/>
    <property type="match status" value="1"/>
</dbReference>
<dbReference type="InterPro" id="IPR013154">
    <property type="entry name" value="ADH-like_N"/>
</dbReference>
<keyword evidence="1" id="KW-0521">NADP</keyword>
<dbReference type="PANTHER" id="PTHR48106">
    <property type="entry name" value="QUINONE OXIDOREDUCTASE PIG3-RELATED"/>
    <property type="match status" value="1"/>
</dbReference>
<dbReference type="PANTHER" id="PTHR48106:SF2">
    <property type="entry name" value="ZN2+-BINDING DEHYDROGENASE"/>
    <property type="match status" value="1"/>
</dbReference>
<dbReference type="CDD" id="cd08292">
    <property type="entry name" value="ETR_like_2"/>
    <property type="match status" value="1"/>
</dbReference>
<proteinExistence type="predicted"/>
<evidence type="ECO:0000256" key="1">
    <source>
        <dbReference type="ARBA" id="ARBA00022857"/>
    </source>
</evidence>
<dbReference type="GO" id="GO:0016651">
    <property type="term" value="F:oxidoreductase activity, acting on NAD(P)H"/>
    <property type="evidence" value="ECO:0007669"/>
    <property type="project" value="TreeGrafter"/>
</dbReference>
<feature type="domain" description="Enoyl reductase (ER)" evidence="4">
    <location>
        <begin position="10"/>
        <end position="320"/>
    </location>
</feature>